<feature type="compositionally biased region" description="Polar residues" evidence="1">
    <location>
        <begin position="123"/>
        <end position="138"/>
    </location>
</feature>
<comment type="caution">
    <text evidence="2">The sequence shown here is derived from an EMBL/GenBank/DDBJ whole genome shotgun (WGS) entry which is preliminary data.</text>
</comment>
<organism evidence="2 3">
    <name type="scientific">Ceratocystis pirilliformis</name>
    <dbReference type="NCBI Taxonomy" id="259994"/>
    <lineage>
        <taxon>Eukaryota</taxon>
        <taxon>Fungi</taxon>
        <taxon>Dikarya</taxon>
        <taxon>Ascomycota</taxon>
        <taxon>Pezizomycotina</taxon>
        <taxon>Sordariomycetes</taxon>
        <taxon>Hypocreomycetidae</taxon>
        <taxon>Microascales</taxon>
        <taxon>Ceratocystidaceae</taxon>
        <taxon>Ceratocystis</taxon>
    </lineage>
</organism>
<keyword evidence="3" id="KW-1185">Reference proteome</keyword>
<sequence length="292" mass="31094">MESYNEKAKAEAGQKTKLGAAVPKLAPPIVLPTKKETGSFSSNRISAPRIISIPPHDPPDKHPNETQPELRQKLTGTTVSTPSADTEGTSLSVPITRTSESSQGSSAAAIRVSGARQEKRNEMQPTQTSSTNGTGQHATETMGIASGRAVSGAIRVVSRSKKVTTERSSVKMTRSNSSGSIEPWPRIMETIAVIPPNPHRPSREGRAALMSTQQNALSKLRSVCEWREIVSQWISQVNTADCASSDRKGSAAHSPVAPASASNATLSSSSAMLHHESQDEFFSVGARRLFGN</sequence>
<feature type="compositionally biased region" description="Basic and acidic residues" evidence="1">
    <location>
        <begin position="57"/>
        <end position="72"/>
    </location>
</feature>
<feature type="compositionally biased region" description="Low complexity" evidence="1">
    <location>
        <begin position="41"/>
        <end position="54"/>
    </location>
</feature>
<accession>A0ABR3Z2K8</accession>
<evidence type="ECO:0000313" key="3">
    <source>
        <dbReference type="Proteomes" id="UP001583280"/>
    </source>
</evidence>
<gene>
    <name evidence="2" type="ORF">Cpir12675_003626</name>
</gene>
<name>A0ABR3Z2K8_9PEZI</name>
<feature type="region of interest" description="Disordered" evidence="1">
    <location>
        <begin position="1"/>
        <end position="138"/>
    </location>
</feature>
<proteinExistence type="predicted"/>
<feature type="compositionally biased region" description="Basic and acidic residues" evidence="1">
    <location>
        <begin position="1"/>
        <end position="14"/>
    </location>
</feature>
<evidence type="ECO:0000313" key="2">
    <source>
        <dbReference type="EMBL" id="KAL1894500.1"/>
    </source>
</evidence>
<reference evidence="2 3" key="1">
    <citation type="journal article" date="2024" name="IMA Fungus">
        <title>IMA Genome - F19 : A genome assembly and annotation guide to empower mycologists, including annotated draft genome sequences of Ceratocystis pirilliformis, Diaporthe australafricana, Fusarium ophioides, Paecilomyces lecythidis, and Sporothrix stenoceras.</title>
        <authorList>
            <person name="Aylward J."/>
            <person name="Wilson A.M."/>
            <person name="Visagie C.M."/>
            <person name="Spraker J."/>
            <person name="Barnes I."/>
            <person name="Buitendag C."/>
            <person name="Ceriani C."/>
            <person name="Del Mar Angel L."/>
            <person name="du Plessis D."/>
            <person name="Fuchs T."/>
            <person name="Gasser K."/>
            <person name="Kramer D."/>
            <person name="Li W."/>
            <person name="Munsamy K."/>
            <person name="Piso A."/>
            <person name="Price J.L."/>
            <person name="Sonnekus B."/>
            <person name="Thomas C."/>
            <person name="van der Nest A."/>
            <person name="van Dijk A."/>
            <person name="van Heerden A."/>
            <person name="van Vuuren N."/>
            <person name="Yilmaz N."/>
            <person name="Duong T.A."/>
            <person name="van der Merwe N.A."/>
            <person name="Wingfield M.J."/>
            <person name="Wingfield B.D."/>
        </authorList>
    </citation>
    <scope>NUCLEOTIDE SEQUENCE [LARGE SCALE GENOMIC DNA]</scope>
    <source>
        <strain evidence="2 3">CMW 12675</strain>
    </source>
</reference>
<evidence type="ECO:0000256" key="1">
    <source>
        <dbReference type="SAM" id="MobiDB-lite"/>
    </source>
</evidence>
<dbReference type="Proteomes" id="UP001583280">
    <property type="component" value="Unassembled WGS sequence"/>
</dbReference>
<protein>
    <submittedName>
        <fullName evidence="2">Uncharacterized protein</fullName>
    </submittedName>
</protein>
<feature type="compositionally biased region" description="Polar residues" evidence="1">
    <location>
        <begin position="73"/>
        <end position="106"/>
    </location>
</feature>
<dbReference type="EMBL" id="JAWDJO010000089">
    <property type="protein sequence ID" value="KAL1894500.1"/>
    <property type="molecule type" value="Genomic_DNA"/>
</dbReference>